<evidence type="ECO:0000256" key="4">
    <source>
        <dbReference type="ARBA" id="ARBA00022679"/>
    </source>
</evidence>
<keyword evidence="15" id="KW-1185">Reference proteome</keyword>
<evidence type="ECO:0000256" key="10">
    <source>
        <dbReference type="HAMAP-Rule" id="MF_00185"/>
    </source>
</evidence>
<dbReference type="HAMAP" id="MF_00185">
    <property type="entry name" value="IPP_trans"/>
    <property type="match status" value="1"/>
</dbReference>
<evidence type="ECO:0000256" key="8">
    <source>
        <dbReference type="ARBA" id="ARBA00022842"/>
    </source>
</evidence>
<comment type="catalytic activity">
    <reaction evidence="9 10 11">
        <text>adenosine(37) in tRNA + dimethylallyl diphosphate = N(6)-dimethylallyladenosine(37) in tRNA + diphosphate</text>
        <dbReference type="Rhea" id="RHEA:26482"/>
        <dbReference type="Rhea" id="RHEA-COMP:10162"/>
        <dbReference type="Rhea" id="RHEA-COMP:10375"/>
        <dbReference type="ChEBI" id="CHEBI:33019"/>
        <dbReference type="ChEBI" id="CHEBI:57623"/>
        <dbReference type="ChEBI" id="CHEBI:74411"/>
        <dbReference type="ChEBI" id="CHEBI:74415"/>
        <dbReference type="EC" id="2.5.1.75"/>
    </reaction>
</comment>
<evidence type="ECO:0000256" key="2">
    <source>
        <dbReference type="ARBA" id="ARBA00003213"/>
    </source>
</evidence>
<proteinExistence type="inferred from homology"/>
<keyword evidence="7 10" id="KW-0067">ATP-binding</keyword>
<feature type="region of interest" description="Interaction with substrate tRNA" evidence="10">
    <location>
        <begin position="44"/>
        <end position="47"/>
    </location>
</feature>
<feature type="binding site" evidence="10">
    <location>
        <begin position="21"/>
        <end position="26"/>
    </location>
    <ligand>
        <name>substrate</name>
    </ligand>
</feature>
<dbReference type="EMBL" id="CP036318">
    <property type="protein sequence ID" value="QDV58809.1"/>
    <property type="molecule type" value="Genomic_DNA"/>
</dbReference>
<dbReference type="FunFam" id="1.10.20.140:FF:000001">
    <property type="entry name" value="tRNA dimethylallyltransferase"/>
    <property type="match status" value="1"/>
</dbReference>
<dbReference type="InterPro" id="IPR027417">
    <property type="entry name" value="P-loop_NTPase"/>
</dbReference>
<dbReference type="RefSeq" id="WP_145289541.1">
    <property type="nucleotide sequence ID" value="NZ_CP036318.1"/>
</dbReference>
<protein>
    <recommendedName>
        <fullName evidence="10">tRNA dimethylallyltransferase</fullName>
        <ecNumber evidence="10">2.5.1.75</ecNumber>
    </recommendedName>
    <alternativeName>
        <fullName evidence="10">Dimethylallyl diphosphate:tRNA dimethylallyltransferase</fullName>
        <shortName evidence="10">DMAPP:tRNA dimethylallyltransferase</shortName>
        <shortName evidence="10">DMATase</shortName>
    </alternativeName>
    <alternativeName>
        <fullName evidence="10">Isopentenyl-diphosphate:tRNA isopentenyltransferase</fullName>
        <shortName evidence="10">IPP transferase</shortName>
        <shortName evidence="10">IPPT</shortName>
        <shortName evidence="10">IPTase</shortName>
    </alternativeName>
</protein>
<name>A0A518J0E7_9BACT</name>
<evidence type="ECO:0000256" key="9">
    <source>
        <dbReference type="ARBA" id="ARBA00049563"/>
    </source>
</evidence>
<dbReference type="PANTHER" id="PTHR11088:SF60">
    <property type="entry name" value="TRNA DIMETHYLALLYLTRANSFERASE"/>
    <property type="match status" value="1"/>
</dbReference>
<comment type="cofactor">
    <cofactor evidence="1 10">
        <name>Mg(2+)</name>
        <dbReference type="ChEBI" id="CHEBI:18420"/>
    </cofactor>
</comment>
<comment type="caution">
    <text evidence="10">Lacks conserved residue(s) required for the propagation of feature annotation.</text>
</comment>
<comment type="function">
    <text evidence="2 10 12">Catalyzes the transfer of a dimethylallyl group onto the adenine at position 37 in tRNAs that read codons beginning with uridine, leading to the formation of N6-(dimethylallyl)adenosine (i(6)A).</text>
</comment>
<sequence length="323" mass="35883">MGDSTTFPSLTHRACFLTGPTASGKSTVADSLAAKLELEILSLDSMTVYRRMDLGTAKPSAAQQQQTVHHLLDQVDPDAEFSAAQYLTAAHAAVDQIAAAGKLPLFVGGTPLYLKACLRGFDAGPPADWEFRKSIEADLKEHGVDALRKRLEQVDPLSAHQLHPNDTRRMIRALEVAMLTGQPISHRQVQFEASHSADQANVYALHWPRNLLHQRIDRRVDQMFADGLVDEVAAIRRDFPTISRTAAQAVGYKEVFDLLDGTTDLADTIEQVKAHTRQLARRQETWLRSMSEVEFIEMNEERTHDDIAAEIIEKSQSRPDPAA</sequence>
<dbReference type="Proteomes" id="UP000316770">
    <property type="component" value="Chromosome"/>
</dbReference>
<keyword evidence="4 10" id="KW-0808">Transferase</keyword>
<dbReference type="GO" id="GO:0005524">
    <property type="term" value="F:ATP binding"/>
    <property type="evidence" value="ECO:0007669"/>
    <property type="project" value="UniProtKB-UniRule"/>
</dbReference>
<dbReference type="PANTHER" id="PTHR11088">
    <property type="entry name" value="TRNA DIMETHYLALLYLTRANSFERASE"/>
    <property type="match status" value="1"/>
</dbReference>
<dbReference type="Gene3D" id="1.10.20.140">
    <property type="match status" value="1"/>
</dbReference>
<keyword evidence="5 10" id="KW-0819">tRNA processing</keyword>
<comment type="subunit">
    <text evidence="10">Monomer.</text>
</comment>
<dbReference type="Pfam" id="PF01715">
    <property type="entry name" value="IPPT"/>
    <property type="match status" value="1"/>
</dbReference>
<evidence type="ECO:0000256" key="12">
    <source>
        <dbReference type="RuleBase" id="RU003784"/>
    </source>
</evidence>
<keyword evidence="6 10" id="KW-0547">Nucleotide-binding</keyword>
<feature type="binding site" evidence="10">
    <location>
        <begin position="19"/>
        <end position="26"/>
    </location>
    <ligand>
        <name>ATP</name>
        <dbReference type="ChEBI" id="CHEBI:30616"/>
    </ligand>
</feature>
<dbReference type="AlphaFoldDB" id="A0A518J0E7"/>
<evidence type="ECO:0000256" key="11">
    <source>
        <dbReference type="RuleBase" id="RU003783"/>
    </source>
</evidence>
<evidence type="ECO:0000313" key="15">
    <source>
        <dbReference type="Proteomes" id="UP000316770"/>
    </source>
</evidence>
<feature type="site" description="Interaction with substrate tRNA" evidence="10">
    <location>
        <position position="132"/>
    </location>
</feature>
<evidence type="ECO:0000313" key="14">
    <source>
        <dbReference type="EMBL" id="QDV58809.1"/>
    </source>
</evidence>
<comment type="similarity">
    <text evidence="3 10 13">Belongs to the IPP transferase family.</text>
</comment>
<dbReference type="EC" id="2.5.1.75" evidence="10"/>
<accession>A0A518J0E7</accession>
<organism evidence="14 15">
    <name type="scientific">Rosistilla oblonga</name>
    <dbReference type="NCBI Taxonomy" id="2527990"/>
    <lineage>
        <taxon>Bacteria</taxon>
        <taxon>Pseudomonadati</taxon>
        <taxon>Planctomycetota</taxon>
        <taxon>Planctomycetia</taxon>
        <taxon>Pirellulales</taxon>
        <taxon>Pirellulaceae</taxon>
        <taxon>Rosistilla</taxon>
    </lineage>
</organism>
<evidence type="ECO:0000256" key="5">
    <source>
        <dbReference type="ARBA" id="ARBA00022694"/>
    </source>
</evidence>
<dbReference type="InterPro" id="IPR018022">
    <property type="entry name" value="IPT"/>
</dbReference>
<dbReference type="InterPro" id="IPR039657">
    <property type="entry name" value="Dimethylallyltransferase"/>
</dbReference>
<dbReference type="GO" id="GO:0052381">
    <property type="term" value="F:tRNA dimethylallyltransferase activity"/>
    <property type="evidence" value="ECO:0007669"/>
    <property type="project" value="UniProtKB-UniRule"/>
</dbReference>
<evidence type="ECO:0000256" key="13">
    <source>
        <dbReference type="RuleBase" id="RU003785"/>
    </source>
</evidence>
<dbReference type="SUPFAM" id="SSF52540">
    <property type="entry name" value="P-loop containing nucleoside triphosphate hydrolases"/>
    <property type="match status" value="2"/>
</dbReference>
<dbReference type="GO" id="GO:0006400">
    <property type="term" value="P:tRNA modification"/>
    <property type="evidence" value="ECO:0007669"/>
    <property type="project" value="TreeGrafter"/>
</dbReference>
<evidence type="ECO:0000256" key="7">
    <source>
        <dbReference type="ARBA" id="ARBA00022840"/>
    </source>
</evidence>
<evidence type="ECO:0000256" key="1">
    <source>
        <dbReference type="ARBA" id="ARBA00001946"/>
    </source>
</evidence>
<dbReference type="NCBIfam" id="TIGR00174">
    <property type="entry name" value="miaA"/>
    <property type="match status" value="1"/>
</dbReference>
<feature type="site" description="Interaction with substrate tRNA" evidence="10">
    <location>
        <position position="110"/>
    </location>
</feature>
<keyword evidence="8 10" id="KW-0460">Magnesium</keyword>
<evidence type="ECO:0000256" key="3">
    <source>
        <dbReference type="ARBA" id="ARBA00005842"/>
    </source>
</evidence>
<dbReference type="Gene3D" id="3.40.50.300">
    <property type="entry name" value="P-loop containing nucleotide triphosphate hydrolases"/>
    <property type="match status" value="1"/>
</dbReference>
<reference evidence="14 15" key="1">
    <citation type="submission" date="2019-02" db="EMBL/GenBank/DDBJ databases">
        <title>Deep-cultivation of Planctomycetes and their phenomic and genomic characterization uncovers novel biology.</title>
        <authorList>
            <person name="Wiegand S."/>
            <person name="Jogler M."/>
            <person name="Boedeker C."/>
            <person name="Pinto D."/>
            <person name="Vollmers J."/>
            <person name="Rivas-Marin E."/>
            <person name="Kohn T."/>
            <person name="Peeters S.H."/>
            <person name="Heuer A."/>
            <person name="Rast P."/>
            <person name="Oberbeckmann S."/>
            <person name="Bunk B."/>
            <person name="Jeske O."/>
            <person name="Meyerdierks A."/>
            <person name="Storesund J.E."/>
            <person name="Kallscheuer N."/>
            <person name="Luecker S."/>
            <person name="Lage O.M."/>
            <person name="Pohl T."/>
            <person name="Merkel B.J."/>
            <person name="Hornburger P."/>
            <person name="Mueller R.-W."/>
            <person name="Bruemmer F."/>
            <person name="Labrenz M."/>
            <person name="Spormann A.M."/>
            <person name="Op den Camp H."/>
            <person name="Overmann J."/>
            <person name="Amann R."/>
            <person name="Jetten M.S.M."/>
            <person name="Mascher T."/>
            <person name="Medema M.H."/>
            <person name="Devos D.P."/>
            <person name="Kaster A.-K."/>
            <person name="Ovreas L."/>
            <person name="Rohde M."/>
            <person name="Galperin M.Y."/>
            <person name="Jogler C."/>
        </authorList>
    </citation>
    <scope>NUCLEOTIDE SEQUENCE [LARGE SCALE GENOMIC DNA]</scope>
    <source>
        <strain evidence="14 15">Mal33</strain>
    </source>
</reference>
<evidence type="ECO:0000256" key="6">
    <source>
        <dbReference type="ARBA" id="ARBA00022741"/>
    </source>
</evidence>
<gene>
    <name evidence="10 14" type="primary">miaA</name>
    <name evidence="14" type="ORF">Mal33_48340</name>
</gene>